<feature type="coiled-coil region" evidence="1">
    <location>
        <begin position="436"/>
        <end position="506"/>
    </location>
</feature>
<feature type="domain" description="Flagellar Assembly Protein A N-terminal region" evidence="2">
    <location>
        <begin position="93"/>
        <end position="264"/>
    </location>
</feature>
<dbReference type="InterPro" id="IPR046866">
    <property type="entry name" value="FapA_N"/>
</dbReference>
<keyword evidence="1" id="KW-0175">Coiled coil</keyword>
<name>W8KYX1_9GAMM</name>
<reference evidence="3 4" key="1">
    <citation type="journal article" date="2014" name="J Genomics">
        <title>Draft Genome Sequence of the Extremely Halophilic Phototrophic Purple Sulfur Bacterium Halorhodospira halochloris.</title>
        <authorList>
            <person name="Singh K.S."/>
            <person name="Kirksey J."/>
            <person name="Hoff W.D."/>
            <person name="Deole R."/>
        </authorList>
    </citation>
    <scope>NUCLEOTIDE SEQUENCE [LARGE SCALE GENOMIC DNA]</scope>
    <source>
        <strain evidence="3 4">A</strain>
    </source>
</reference>
<evidence type="ECO:0000313" key="4">
    <source>
        <dbReference type="Proteomes" id="UP000019442"/>
    </source>
</evidence>
<accession>W8KYX1</accession>
<dbReference type="PANTHER" id="PTHR38032">
    <property type="entry name" value="POLYMERASE-RELATED"/>
    <property type="match status" value="1"/>
</dbReference>
<gene>
    <name evidence="3" type="ORF">M911_12400</name>
</gene>
<dbReference type="HOGENOM" id="CLU_026157_0_1_6"/>
<dbReference type="AlphaFoldDB" id="W8KYX1"/>
<dbReference type="Pfam" id="PF20250">
    <property type="entry name" value="FapA_N"/>
    <property type="match status" value="1"/>
</dbReference>
<organism evidence="3 4">
    <name type="scientific">Ectothiorhodospira haloalkaliphila</name>
    <dbReference type="NCBI Taxonomy" id="421628"/>
    <lineage>
        <taxon>Bacteria</taxon>
        <taxon>Pseudomonadati</taxon>
        <taxon>Pseudomonadota</taxon>
        <taxon>Gammaproteobacteria</taxon>
        <taxon>Chromatiales</taxon>
        <taxon>Ectothiorhodospiraceae</taxon>
        <taxon>Ectothiorhodospira</taxon>
    </lineage>
</organism>
<dbReference type="PATRIC" id="fig|1354791.3.peg.2969"/>
<dbReference type="InterPro" id="IPR005646">
    <property type="entry name" value="FapA"/>
</dbReference>
<dbReference type="OrthoDB" id="5807941at2"/>
<reference evidence="4" key="2">
    <citation type="submission" date="2014-02" db="EMBL/GenBank/DDBJ databases">
        <title>Draft Genome Sequence of extremely halophilic bacteria Halorhodospira halochloris.</title>
        <authorList>
            <person name="Singh K.S."/>
        </authorList>
    </citation>
    <scope>NUCLEOTIDE SEQUENCE [LARGE SCALE GENOMIC DNA]</scope>
    <source>
        <strain evidence="4">A</strain>
    </source>
</reference>
<dbReference type="EMBL" id="CP007268">
    <property type="protein sequence ID" value="AHK80746.1"/>
    <property type="molecule type" value="Genomic_DNA"/>
</dbReference>
<dbReference type="RefSeq" id="WP_025282311.1">
    <property type="nucleotide sequence ID" value="NZ_CP007268.1"/>
</dbReference>
<sequence length="551" mass="59469">MSGDASPEASIPDLDLRLDESGTRVYCTPEPGQHCPDLEAASVVVALREAGYGHWAVVDEGVKALTQALRQPAPAGHQEPFLLAEALDGRFVLKVDAKGLEASLHVEGPRGGSPATVEQVLQVLAERGVTHGVDQDAILALLRQPELAPDVAVIARATAPVNGTDTVFESLVPEARERIPSIDDRGRADYRDLGELVQVSPGTPLMRRHHATPGTPGLNLFGAPIPARDGRERSFATRLRNVERDPEDPDLLRAAAAGMPVVVPNGVMVEELLDVKQVDLSSGHLNFEGSVRIRNDVADGMRVRSTGDIEVGGMVEGATLEAGGDVIIRHGVVGQLQHGEVHQPTAVIKAGGTVRARFMENARVEAATVVAQEQLVHCQVSAHQSVTVGATGARKGQIVGGQVRARELIECMLLGSPTSPHTVVMVGVDPEGQDHLEQVDARLLEKQKLLDELARTLHFAGQHPERVDENFVQRVQNTLVKAREEMAELTLEREALVQRMERSQDACILVRERLYGGVEVHVGDRVRRVDQEVVGGAFFLRDGELVFDHAP</sequence>
<proteinExistence type="predicted"/>
<protein>
    <recommendedName>
        <fullName evidence="2">Flagellar Assembly Protein A N-terminal region domain-containing protein</fullName>
    </recommendedName>
</protein>
<evidence type="ECO:0000256" key="1">
    <source>
        <dbReference type="SAM" id="Coils"/>
    </source>
</evidence>
<dbReference type="Proteomes" id="UP000019442">
    <property type="component" value="Chromosome"/>
</dbReference>
<dbReference type="InterPro" id="IPR046865">
    <property type="entry name" value="FapA_b_solenoid"/>
</dbReference>
<dbReference type="KEGG" id="hhc:M911_12400"/>
<keyword evidence="4" id="KW-1185">Reference proteome</keyword>
<evidence type="ECO:0000259" key="2">
    <source>
        <dbReference type="Pfam" id="PF20250"/>
    </source>
</evidence>
<evidence type="ECO:0000313" key="3">
    <source>
        <dbReference type="EMBL" id="AHK80746.1"/>
    </source>
</evidence>
<dbReference type="Pfam" id="PF03961">
    <property type="entry name" value="FapA"/>
    <property type="match status" value="1"/>
</dbReference>
<dbReference type="PANTHER" id="PTHR38032:SF1">
    <property type="entry name" value="RNA-BINDING PROTEIN KHPB N-TERMINAL DOMAIN-CONTAINING PROTEIN"/>
    <property type="match status" value="1"/>
</dbReference>